<dbReference type="GO" id="GO:0005576">
    <property type="term" value="C:extracellular region"/>
    <property type="evidence" value="ECO:0007669"/>
    <property type="project" value="TreeGrafter"/>
</dbReference>
<accession>A0A1Z5T7C5</accession>
<dbReference type="InParanoid" id="A0A1Z5T7C5"/>
<gene>
    <name evidence="2" type="ORF">BTJ68_08417</name>
</gene>
<name>A0A1Z5T7C5_HORWE</name>
<feature type="signal peptide" evidence="1">
    <location>
        <begin position="1"/>
        <end position="18"/>
    </location>
</feature>
<dbReference type="VEuPathDB" id="FungiDB:BTJ68_08417"/>
<dbReference type="PANTHER" id="PTHR38123">
    <property type="entry name" value="CELL WALL SERINE-THREONINE-RICH GALACTOMANNOPROTEIN MP1 (AFU_ORTHOLOGUE AFUA_4G03240)"/>
    <property type="match status" value="1"/>
</dbReference>
<reference evidence="2 3" key="1">
    <citation type="submission" date="2017-01" db="EMBL/GenBank/DDBJ databases">
        <title>The recent genome duplication of the halophilic yeast Hortaea werneckii: insights from long-read sequencing.</title>
        <authorList>
            <person name="Sinha S."/>
            <person name="Flibotte S."/>
            <person name="Neira M."/>
            <person name="Lenassi M."/>
            <person name="Gostincar C."/>
            <person name="Stajich J.E."/>
            <person name="Nislow C.E."/>
        </authorList>
    </citation>
    <scope>NUCLEOTIDE SEQUENCE [LARGE SCALE GENOMIC DNA]</scope>
    <source>
        <strain evidence="2 3">EXF-2000</strain>
    </source>
</reference>
<dbReference type="Pfam" id="PF12296">
    <property type="entry name" value="HsbA"/>
    <property type="match status" value="1"/>
</dbReference>
<dbReference type="AlphaFoldDB" id="A0A1Z5T7C5"/>
<sequence length="207" mass="22440">MQVIKLTFLAICTTLVSAGHLLTLRHRYKSGTDLLVNDLLRLDEAIKTITTAANSYTGGQEGYDAIRESFAEVNRTNRIAYRDAMTIMPQTIEESNQIISVVSDPIAPDITTAVDAVIAKKSLIDEAGFRQETADGLNLISYDHDTLSLVAVAPKLNPLTIPAAAVPVLRIDLDWRRGVAAFGGVPLAPLTKGGLQEASDQEHDEQQ</sequence>
<dbReference type="InterPro" id="IPR021054">
    <property type="entry name" value="Cell_wall_mannoprotein_1"/>
</dbReference>
<comment type="caution">
    <text evidence="2">The sequence shown here is derived from an EMBL/GenBank/DDBJ whole genome shotgun (WGS) entry which is preliminary data.</text>
</comment>
<keyword evidence="3" id="KW-1185">Reference proteome</keyword>
<keyword evidence="1" id="KW-0732">Signal</keyword>
<dbReference type="PANTHER" id="PTHR38123:SF1">
    <property type="entry name" value="HYDROPHOBIC SURFACE BINDING PROTEIN"/>
    <property type="match status" value="1"/>
</dbReference>
<evidence type="ECO:0000256" key="1">
    <source>
        <dbReference type="SAM" id="SignalP"/>
    </source>
</evidence>
<organism evidence="2 3">
    <name type="scientific">Hortaea werneckii EXF-2000</name>
    <dbReference type="NCBI Taxonomy" id="1157616"/>
    <lineage>
        <taxon>Eukaryota</taxon>
        <taxon>Fungi</taxon>
        <taxon>Dikarya</taxon>
        <taxon>Ascomycota</taxon>
        <taxon>Pezizomycotina</taxon>
        <taxon>Dothideomycetes</taxon>
        <taxon>Dothideomycetidae</taxon>
        <taxon>Mycosphaerellales</taxon>
        <taxon>Teratosphaeriaceae</taxon>
        <taxon>Hortaea</taxon>
    </lineage>
</organism>
<dbReference type="OrthoDB" id="2422134at2759"/>
<protein>
    <submittedName>
        <fullName evidence="2">Uncharacterized protein</fullName>
    </submittedName>
</protein>
<dbReference type="EMBL" id="MUNK01000105">
    <property type="protein sequence ID" value="OTA31878.1"/>
    <property type="molecule type" value="Genomic_DNA"/>
</dbReference>
<feature type="chain" id="PRO_5012012412" evidence="1">
    <location>
        <begin position="19"/>
        <end position="207"/>
    </location>
</feature>
<dbReference type="Gene3D" id="1.20.1280.140">
    <property type="match status" value="1"/>
</dbReference>
<proteinExistence type="predicted"/>
<evidence type="ECO:0000313" key="3">
    <source>
        <dbReference type="Proteomes" id="UP000194280"/>
    </source>
</evidence>
<dbReference type="Proteomes" id="UP000194280">
    <property type="component" value="Unassembled WGS sequence"/>
</dbReference>
<evidence type="ECO:0000313" key="2">
    <source>
        <dbReference type="EMBL" id="OTA31878.1"/>
    </source>
</evidence>